<name>A0A1H4HJA2_9SPHI</name>
<feature type="chain" id="PRO_5011765427" evidence="2">
    <location>
        <begin position="28"/>
        <end position="230"/>
    </location>
</feature>
<evidence type="ECO:0000313" key="4">
    <source>
        <dbReference type="EMBL" id="SEB21108.1"/>
    </source>
</evidence>
<feature type="compositionally biased region" description="Polar residues" evidence="1">
    <location>
        <begin position="69"/>
        <end position="85"/>
    </location>
</feature>
<feature type="domain" description="DUF4142" evidence="3">
    <location>
        <begin position="93"/>
        <end position="229"/>
    </location>
</feature>
<evidence type="ECO:0000313" key="5">
    <source>
        <dbReference type="Proteomes" id="UP000198850"/>
    </source>
</evidence>
<dbReference type="OrthoDB" id="759557at2"/>
<keyword evidence="2" id="KW-0732">Signal</keyword>
<organism evidence="4 5">
    <name type="scientific">Pedobacter hartonius</name>
    <dbReference type="NCBI Taxonomy" id="425514"/>
    <lineage>
        <taxon>Bacteria</taxon>
        <taxon>Pseudomonadati</taxon>
        <taxon>Bacteroidota</taxon>
        <taxon>Sphingobacteriia</taxon>
        <taxon>Sphingobacteriales</taxon>
        <taxon>Sphingobacteriaceae</taxon>
        <taxon>Pedobacter</taxon>
    </lineage>
</organism>
<dbReference type="InterPro" id="IPR012347">
    <property type="entry name" value="Ferritin-like"/>
</dbReference>
<dbReference type="InterPro" id="IPR025419">
    <property type="entry name" value="DUF4142"/>
</dbReference>
<evidence type="ECO:0000256" key="1">
    <source>
        <dbReference type="SAM" id="MobiDB-lite"/>
    </source>
</evidence>
<accession>A0A1H4HJA2</accession>
<dbReference type="PANTHER" id="PTHR38593:SF1">
    <property type="entry name" value="BLR2558 PROTEIN"/>
    <property type="match status" value="1"/>
</dbReference>
<protein>
    <submittedName>
        <fullName evidence="4">Predicted outer membrane protein</fullName>
    </submittedName>
</protein>
<keyword evidence="5" id="KW-1185">Reference proteome</keyword>
<sequence length="230" mass="24796">MKSFGFIILLVAVTALVQSCSSMFSTAGGNTAGNDSISRFTAPTIVGTSNTPGTPRGGYLGEPPPGIRSTANSTGPSPSPNDTKTNSALAFETQKFIRLASVSKITETQLSQLATSRSKNSGIKEYASRIVLEQNRIGEDLKSLSISRDMAVVDLDQSASDELTGKLDKLNKATDTQFDELYKKMIQKEHRDAIRIFDGGSKFKDPGIAALSNKYLPLLKTRLQELESLK</sequence>
<evidence type="ECO:0000259" key="3">
    <source>
        <dbReference type="Pfam" id="PF13628"/>
    </source>
</evidence>
<proteinExistence type="predicted"/>
<dbReference type="Pfam" id="PF13628">
    <property type="entry name" value="DUF4142"/>
    <property type="match status" value="1"/>
</dbReference>
<feature type="region of interest" description="Disordered" evidence="1">
    <location>
        <begin position="45"/>
        <end position="85"/>
    </location>
</feature>
<evidence type="ECO:0000256" key="2">
    <source>
        <dbReference type="SAM" id="SignalP"/>
    </source>
</evidence>
<dbReference type="PANTHER" id="PTHR38593">
    <property type="entry name" value="BLR2558 PROTEIN"/>
    <property type="match status" value="1"/>
</dbReference>
<feature type="signal peptide" evidence="2">
    <location>
        <begin position="1"/>
        <end position="27"/>
    </location>
</feature>
<dbReference type="PROSITE" id="PS51257">
    <property type="entry name" value="PROKAR_LIPOPROTEIN"/>
    <property type="match status" value="1"/>
</dbReference>
<dbReference type="Proteomes" id="UP000198850">
    <property type="component" value="Unassembled WGS sequence"/>
</dbReference>
<reference evidence="4 5" key="1">
    <citation type="submission" date="2016-10" db="EMBL/GenBank/DDBJ databases">
        <authorList>
            <person name="de Groot N.N."/>
        </authorList>
    </citation>
    <scope>NUCLEOTIDE SEQUENCE [LARGE SCALE GENOMIC DNA]</scope>
    <source>
        <strain evidence="4 5">DSM 19033</strain>
    </source>
</reference>
<dbReference type="STRING" id="425514.SAMN05443550_11847"/>
<dbReference type="AlphaFoldDB" id="A0A1H4HJA2"/>
<dbReference type="RefSeq" id="WP_090560014.1">
    <property type="nucleotide sequence ID" value="NZ_FNRA01000018.1"/>
</dbReference>
<dbReference type="EMBL" id="FNRA01000018">
    <property type="protein sequence ID" value="SEB21108.1"/>
    <property type="molecule type" value="Genomic_DNA"/>
</dbReference>
<dbReference type="Gene3D" id="1.20.1260.10">
    <property type="match status" value="1"/>
</dbReference>
<gene>
    <name evidence="4" type="ORF">SAMN05443550_11847</name>
</gene>